<dbReference type="Pfam" id="PF05347">
    <property type="entry name" value="Complex1_LYR"/>
    <property type="match status" value="1"/>
</dbReference>
<reference evidence="4" key="1">
    <citation type="submission" date="2024-02" db="UniProtKB">
        <authorList>
            <consortium name="WormBaseParasite"/>
        </authorList>
    </citation>
    <scope>IDENTIFICATION</scope>
</reference>
<dbReference type="WBParaSite" id="MBELARI_LOCUS17702">
    <property type="protein sequence ID" value="MBELARI_LOCUS17702"/>
    <property type="gene ID" value="MBELARI_LOCUS17702"/>
</dbReference>
<dbReference type="GO" id="GO:0005739">
    <property type="term" value="C:mitochondrion"/>
    <property type="evidence" value="ECO:0007669"/>
    <property type="project" value="TreeGrafter"/>
</dbReference>
<dbReference type="AlphaFoldDB" id="A0AAF3EUG8"/>
<proteinExistence type="inferred from homology"/>
<name>A0AAF3EUG8_9BILA</name>
<evidence type="ECO:0000313" key="4">
    <source>
        <dbReference type="WBParaSite" id="MBELARI_LOCUS17702"/>
    </source>
</evidence>
<dbReference type="CDD" id="cd20264">
    <property type="entry name" value="Complex1_LYR_LYRM4"/>
    <property type="match status" value="1"/>
</dbReference>
<sequence length="90" mass="10733">MSSAISRANWVTLYKNLQREAAKFPQYNYRAFFQRRIRDYFVKNRSVADPKQLEALYKEGQRNLEVIRRQATINSLYPHQKTAVEATLQH</sequence>
<dbReference type="InterPro" id="IPR008011">
    <property type="entry name" value="Complex1_LYR_dom"/>
</dbReference>
<organism evidence="3 4">
    <name type="scientific">Mesorhabditis belari</name>
    <dbReference type="NCBI Taxonomy" id="2138241"/>
    <lineage>
        <taxon>Eukaryota</taxon>
        <taxon>Metazoa</taxon>
        <taxon>Ecdysozoa</taxon>
        <taxon>Nematoda</taxon>
        <taxon>Chromadorea</taxon>
        <taxon>Rhabditida</taxon>
        <taxon>Rhabditina</taxon>
        <taxon>Rhabditomorpha</taxon>
        <taxon>Rhabditoidea</taxon>
        <taxon>Rhabditidae</taxon>
        <taxon>Mesorhabditinae</taxon>
        <taxon>Mesorhabditis</taxon>
    </lineage>
</organism>
<comment type="similarity">
    <text evidence="1">Belongs to the complex I LYR family.</text>
</comment>
<evidence type="ECO:0000259" key="2">
    <source>
        <dbReference type="Pfam" id="PF05347"/>
    </source>
</evidence>
<dbReference type="GO" id="GO:0016226">
    <property type="term" value="P:iron-sulfur cluster assembly"/>
    <property type="evidence" value="ECO:0007669"/>
    <property type="project" value="InterPro"/>
</dbReference>
<dbReference type="InterPro" id="IPR045297">
    <property type="entry name" value="Complex1_LYR_LYRM4"/>
</dbReference>
<dbReference type="PANTHER" id="PTHR13166:SF7">
    <property type="entry name" value="LYR MOTIF-CONTAINING PROTEIN 4"/>
    <property type="match status" value="1"/>
</dbReference>
<keyword evidence="3" id="KW-1185">Reference proteome</keyword>
<dbReference type="Proteomes" id="UP000887575">
    <property type="component" value="Unassembled WGS sequence"/>
</dbReference>
<dbReference type="PANTHER" id="PTHR13166">
    <property type="entry name" value="PROTEIN C6ORF149"/>
    <property type="match status" value="1"/>
</dbReference>
<feature type="domain" description="Complex 1 LYR protein" evidence="2">
    <location>
        <begin position="12"/>
        <end position="66"/>
    </location>
</feature>
<dbReference type="GO" id="GO:1990221">
    <property type="term" value="C:L-cysteine desulfurase complex"/>
    <property type="evidence" value="ECO:0007669"/>
    <property type="project" value="TreeGrafter"/>
</dbReference>
<evidence type="ECO:0000313" key="3">
    <source>
        <dbReference type="Proteomes" id="UP000887575"/>
    </source>
</evidence>
<evidence type="ECO:0000256" key="1">
    <source>
        <dbReference type="ARBA" id="ARBA00009508"/>
    </source>
</evidence>
<dbReference type="InterPro" id="IPR051522">
    <property type="entry name" value="ISC_assembly_LYR"/>
</dbReference>
<accession>A0AAF3EUG8</accession>
<protein>
    <recommendedName>
        <fullName evidence="2">Complex 1 LYR protein domain-containing protein</fullName>
    </recommendedName>
</protein>